<dbReference type="InterPro" id="IPR025166">
    <property type="entry name" value="Integrase_DNA_bind_dom"/>
</dbReference>
<dbReference type="InterPro" id="IPR038488">
    <property type="entry name" value="Integrase_DNA-bd_sf"/>
</dbReference>
<sequence length="178" mass="20489">MLPSNSVLHIVLHFFVAQKMVLQMTSIKMKLTDSLLKQVPEEINRINDTEVSEFYAHVGNLTSEQSRKYTFYLYYRFGGRDGIQRRYAIGKGDRLTTSDARKKAIRLKGRISLGEDVFLTKQQQNTAVYQAKVEPDIALLSKEFMDIYVRKVAEKSIPMSSRHSSAGWKRSNVSFVCR</sequence>
<dbReference type="Pfam" id="PF13356">
    <property type="entry name" value="Arm-DNA-bind_3"/>
    <property type="match status" value="1"/>
</dbReference>
<keyword evidence="3" id="KW-1185">Reference proteome</keyword>
<evidence type="ECO:0000313" key="2">
    <source>
        <dbReference type="EMBL" id="RJY01632.1"/>
    </source>
</evidence>
<comment type="caution">
    <text evidence="2">The sequence shown here is derived from an EMBL/GenBank/DDBJ whole genome shotgun (WGS) entry which is preliminary data.</text>
</comment>
<proteinExistence type="predicted"/>
<dbReference type="Gene3D" id="3.30.160.390">
    <property type="entry name" value="Integrase, DNA-binding domain"/>
    <property type="match status" value="1"/>
</dbReference>
<feature type="domain" description="Integrase DNA-binding" evidence="1">
    <location>
        <begin position="31"/>
        <end position="124"/>
    </location>
</feature>
<reference evidence="2 3" key="1">
    <citation type="submission" date="2018-09" db="EMBL/GenBank/DDBJ databases">
        <title>Phylogeny of the Shewanellaceae, and recommendation for two new genera, Pseudoshewanella and Parashewanella.</title>
        <authorList>
            <person name="Wang G."/>
        </authorList>
    </citation>
    <scope>NUCLEOTIDE SEQUENCE [LARGE SCALE GENOMIC DNA]</scope>
    <source>
        <strain evidence="2 3">KCTC 22492</strain>
    </source>
</reference>
<accession>A0A3A6TMS7</accession>
<dbReference type="EMBL" id="QYYH01000255">
    <property type="protein sequence ID" value="RJY01632.1"/>
    <property type="molecule type" value="Genomic_DNA"/>
</dbReference>
<dbReference type="Proteomes" id="UP000273022">
    <property type="component" value="Unassembled WGS sequence"/>
</dbReference>
<organism evidence="2 3">
    <name type="scientific">Parashewanella spongiae</name>
    <dbReference type="NCBI Taxonomy" id="342950"/>
    <lineage>
        <taxon>Bacteria</taxon>
        <taxon>Pseudomonadati</taxon>
        <taxon>Pseudomonadota</taxon>
        <taxon>Gammaproteobacteria</taxon>
        <taxon>Alteromonadales</taxon>
        <taxon>Shewanellaceae</taxon>
        <taxon>Parashewanella</taxon>
    </lineage>
</organism>
<name>A0A3A6TMS7_9GAMM</name>
<dbReference type="AlphaFoldDB" id="A0A3A6TMS7"/>
<protein>
    <submittedName>
        <fullName evidence="2">DUF4102 domain-containing protein</fullName>
    </submittedName>
</protein>
<evidence type="ECO:0000259" key="1">
    <source>
        <dbReference type="Pfam" id="PF13356"/>
    </source>
</evidence>
<gene>
    <name evidence="2" type="ORF">D5R81_19835</name>
</gene>
<evidence type="ECO:0000313" key="3">
    <source>
        <dbReference type="Proteomes" id="UP000273022"/>
    </source>
</evidence>